<dbReference type="InterPro" id="IPR036390">
    <property type="entry name" value="WH_DNA-bd_sf"/>
</dbReference>
<evidence type="ECO:0000256" key="1">
    <source>
        <dbReference type="ARBA" id="ARBA00023015"/>
    </source>
</evidence>
<dbReference type="Pfam" id="PF07729">
    <property type="entry name" value="FCD"/>
    <property type="match status" value="1"/>
</dbReference>
<protein>
    <submittedName>
        <fullName evidence="5">FadR family transcriptional regulator</fullName>
    </submittedName>
</protein>
<feature type="domain" description="HTH gntR-type" evidence="4">
    <location>
        <begin position="9"/>
        <end position="77"/>
    </location>
</feature>
<dbReference type="Gene3D" id="1.10.10.10">
    <property type="entry name" value="Winged helix-like DNA-binding domain superfamily/Winged helix DNA-binding domain"/>
    <property type="match status" value="1"/>
</dbReference>
<keyword evidence="2" id="KW-0238">DNA-binding</keyword>
<keyword evidence="1" id="KW-0805">Transcription regulation</keyword>
<dbReference type="PANTHER" id="PTHR43537:SF5">
    <property type="entry name" value="UXU OPERON TRANSCRIPTIONAL REGULATOR"/>
    <property type="match status" value="1"/>
</dbReference>
<gene>
    <name evidence="5" type="ORF">NZD89_07050</name>
</gene>
<evidence type="ECO:0000256" key="2">
    <source>
        <dbReference type="ARBA" id="ARBA00023125"/>
    </source>
</evidence>
<dbReference type="EMBL" id="CP104067">
    <property type="protein sequence ID" value="WAH43150.1"/>
    <property type="molecule type" value="Genomic_DNA"/>
</dbReference>
<dbReference type="InterPro" id="IPR011711">
    <property type="entry name" value="GntR_C"/>
</dbReference>
<dbReference type="SMART" id="SM00895">
    <property type="entry name" value="FCD"/>
    <property type="match status" value="1"/>
</dbReference>
<accession>A0ABY6ZK26</accession>
<keyword evidence="6" id="KW-1185">Reference proteome</keyword>
<keyword evidence="3" id="KW-0804">Transcription</keyword>
<dbReference type="SMART" id="SM00345">
    <property type="entry name" value="HTH_GNTR"/>
    <property type="match status" value="1"/>
</dbReference>
<name>A0ABY6ZK26_9BACL</name>
<evidence type="ECO:0000256" key="3">
    <source>
        <dbReference type="ARBA" id="ARBA00023163"/>
    </source>
</evidence>
<reference evidence="5" key="1">
    <citation type="submission" date="2022-08" db="EMBL/GenBank/DDBJ databases">
        <title>Alicyclobacillus fastidiosus DSM 17978, complete genome.</title>
        <authorList>
            <person name="Wang Q."/>
            <person name="Cai R."/>
            <person name="Wang Z."/>
        </authorList>
    </citation>
    <scope>NUCLEOTIDE SEQUENCE</scope>
    <source>
        <strain evidence="5">DSM 17978</strain>
    </source>
</reference>
<dbReference type="CDD" id="cd07377">
    <property type="entry name" value="WHTH_GntR"/>
    <property type="match status" value="1"/>
</dbReference>
<evidence type="ECO:0000313" key="5">
    <source>
        <dbReference type="EMBL" id="WAH43150.1"/>
    </source>
</evidence>
<dbReference type="Pfam" id="PF00392">
    <property type="entry name" value="GntR"/>
    <property type="match status" value="1"/>
</dbReference>
<dbReference type="Gene3D" id="1.20.120.530">
    <property type="entry name" value="GntR ligand-binding domain-like"/>
    <property type="match status" value="1"/>
</dbReference>
<dbReference type="SUPFAM" id="SSF48008">
    <property type="entry name" value="GntR ligand-binding domain-like"/>
    <property type="match status" value="1"/>
</dbReference>
<dbReference type="SUPFAM" id="SSF46785">
    <property type="entry name" value="Winged helix' DNA-binding domain"/>
    <property type="match status" value="1"/>
</dbReference>
<dbReference type="RefSeq" id="WP_268007026.1">
    <property type="nucleotide sequence ID" value="NZ_BSUT01000001.1"/>
</dbReference>
<dbReference type="PROSITE" id="PS50949">
    <property type="entry name" value="HTH_GNTR"/>
    <property type="match status" value="1"/>
</dbReference>
<evidence type="ECO:0000313" key="6">
    <source>
        <dbReference type="Proteomes" id="UP001164761"/>
    </source>
</evidence>
<proteinExistence type="predicted"/>
<dbReference type="InterPro" id="IPR008920">
    <property type="entry name" value="TF_FadR/GntR_C"/>
</dbReference>
<dbReference type="InterPro" id="IPR036388">
    <property type="entry name" value="WH-like_DNA-bd_sf"/>
</dbReference>
<dbReference type="PANTHER" id="PTHR43537">
    <property type="entry name" value="TRANSCRIPTIONAL REGULATOR, GNTR FAMILY"/>
    <property type="match status" value="1"/>
</dbReference>
<organism evidence="5 6">
    <name type="scientific">Alicyclobacillus fastidiosus</name>
    <dbReference type="NCBI Taxonomy" id="392011"/>
    <lineage>
        <taxon>Bacteria</taxon>
        <taxon>Bacillati</taxon>
        <taxon>Bacillota</taxon>
        <taxon>Bacilli</taxon>
        <taxon>Bacillales</taxon>
        <taxon>Alicyclobacillaceae</taxon>
        <taxon>Alicyclobacillus</taxon>
    </lineage>
</organism>
<dbReference type="InterPro" id="IPR000524">
    <property type="entry name" value="Tscrpt_reg_HTH_GntR"/>
</dbReference>
<dbReference type="Proteomes" id="UP001164761">
    <property type="component" value="Chromosome"/>
</dbReference>
<sequence>MSHIAGTRQGVFESTLAAVEEQIRNGIWRPGDRLPPLQKLSEELNVGISTLREVLRILENRDVITIEQGRGTFIRTDLAATHALTPELTSTSLQELFEARRLLEPELAYLAAQRGFMDEIRDIDRAATEMSRLIERRQNFHQVDVKFHHLIAQAAHNEMLFRMFQSIEAQFHQGRSFTNMIPGMIEKAAHYHLIIADALCQRNAQQAKSLMQSHVEDMRSYVLGNASVNEGTTKR</sequence>
<evidence type="ECO:0000259" key="4">
    <source>
        <dbReference type="PROSITE" id="PS50949"/>
    </source>
</evidence>